<protein>
    <submittedName>
        <fullName evidence="5">Acyl-CoA thioesterase</fullName>
    </submittedName>
</protein>
<dbReference type="PANTHER" id="PTHR11049">
    <property type="entry name" value="ACYL COENZYME A THIOESTER HYDROLASE"/>
    <property type="match status" value="1"/>
</dbReference>
<evidence type="ECO:0000256" key="1">
    <source>
        <dbReference type="ARBA" id="ARBA00010458"/>
    </source>
</evidence>
<dbReference type="GO" id="GO:0052816">
    <property type="term" value="F:long-chain fatty acyl-CoA hydrolase activity"/>
    <property type="evidence" value="ECO:0007669"/>
    <property type="project" value="TreeGrafter"/>
</dbReference>
<dbReference type="InterPro" id="IPR040170">
    <property type="entry name" value="Cytosol_ACT"/>
</dbReference>
<organism evidence="5 6">
    <name type="scientific">Alloalcanivorax marinus</name>
    <dbReference type="NCBI Taxonomy" id="1177169"/>
    <lineage>
        <taxon>Bacteria</taxon>
        <taxon>Pseudomonadati</taxon>
        <taxon>Pseudomonadota</taxon>
        <taxon>Gammaproteobacteria</taxon>
        <taxon>Oceanospirillales</taxon>
        <taxon>Alcanivoracaceae</taxon>
        <taxon>Alloalcanivorax</taxon>
    </lineage>
</organism>
<evidence type="ECO:0000259" key="4">
    <source>
        <dbReference type="PROSITE" id="PS51770"/>
    </source>
</evidence>
<evidence type="ECO:0000256" key="3">
    <source>
        <dbReference type="PROSITE-ProRule" id="PRU01106"/>
    </source>
</evidence>
<comment type="caution">
    <text evidence="5">The sequence shown here is derived from an EMBL/GenBank/DDBJ whole genome shotgun (WGS) entry which is preliminary data.</text>
</comment>
<proteinExistence type="inferred from homology"/>
<dbReference type="PROSITE" id="PS51770">
    <property type="entry name" value="HOTDOG_ACOT"/>
    <property type="match status" value="1"/>
</dbReference>
<evidence type="ECO:0000313" key="6">
    <source>
        <dbReference type="Proteomes" id="UP001108027"/>
    </source>
</evidence>
<dbReference type="GO" id="GO:0005829">
    <property type="term" value="C:cytosol"/>
    <property type="evidence" value="ECO:0007669"/>
    <property type="project" value="TreeGrafter"/>
</dbReference>
<dbReference type="RefSeq" id="WP_204426661.1">
    <property type="nucleotide sequence ID" value="NZ_ARXL01000036.1"/>
</dbReference>
<evidence type="ECO:0000256" key="2">
    <source>
        <dbReference type="ARBA" id="ARBA00022801"/>
    </source>
</evidence>
<dbReference type="Proteomes" id="UP001108027">
    <property type="component" value="Unassembled WGS sequence"/>
</dbReference>
<name>A0A9Q3UL29_9GAMM</name>
<keyword evidence="6" id="KW-1185">Reference proteome</keyword>
<dbReference type="EMBL" id="JAJGNA010000002">
    <property type="protein sequence ID" value="MCC4307402.1"/>
    <property type="molecule type" value="Genomic_DNA"/>
</dbReference>
<dbReference type="InterPro" id="IPR029069">
    <property type="entry name" value="HotDog_dom_sf"/>
</dbReference>
<keyword evidence="2 3" id="KW-0378">Hydrolase</keyword>
<dbReference type="GO" id="GO:0009062">
    <property type="term" value="P:fatty acid catabolic process"/>
    <property type="evidence" value="ECO:0007669"/>
    <property type="project" value="TreeGrafter"/>
</dbReference>
<reference evidence="5" key="1">
    <citation type="submission" date="2021-10" db="EMBL/GenBank/DDBJ databases">
        <title>The diversity and Nitrogen Metabolism of Culturable Nitrate-Utilizing Bacteria Within the Oxygen Minimum Zone of the Changjiang (Yangtze River)Estuary.</title>
        <authorList>
            <person name="Zhang D."/>
            <person name="Zheng J."/>
            <person name="Liu S."/>
            <person name="He W."/>
        </authorList>
    </citation>
    <scope>NUCLEOTIDE SEQUENCE</scope>
    <source>
        <strain evidence="5">FXH-223</strain>
    </source>
</reference>
<comment type="similarity">
    <text evidence="1">Belongs to the acyl coenzyme A hydrolase family.</text>
</comment>
<dbReference type="CDD" id="cd03442">
    <property type="entry name" value="BFIT_BACH"/>
    <property type="match status" value="1"/>
</dbReference>
<dbReference type="PANTHER" id="PTHR11049:SF5">
    <property type="entry name" value="ACYL-COA THIOESTER HYDROLASE YCIA"/>
    <property type="match status" value="1"/>
</dbReference>
<dbReference type="Pfam" id="PF03061">
    <property type="entry name" value="4HBT"/>
    <property type="match status" value="1"/>
</dbReference>
<dbReference type="GO" id="GO:0006637">
    <property type="term" value="P:acyl-CoA metabolic process"/>
    <property type="evidence" value="ECO:0007669"/>
    <property type="project" value="TreeGrafter"/>
</dbReference>
<dbReference type="SUPFAM" id="SSF54637">
    <property type="entry name" value="Thioesterase/thiol ester dehydrase-isomerase"/>
    <property type="match status" value="1"/>
</dbReference>
<evidence type="ECO:0000313" key="5">
    <source>
        <dbReference type="EMBL" id="MCC4307402.1"/>
    </source>
</evidence>
<sequence length="129" mass="14008">MTNDDTPRPQGTLALQTIAMPENANWNGDIFGGWLVSQMDLAGAVTARARARGRVATVAIDSMAFLRPVPVGAVVSCYTRMQDIGRSSMQILVEVWIVEDSGDLAKVTEGHFTFVAIDENGRTRSVPRD</sequence>
<dbReference type="InterPro" id="IPR033120">
    <property type="entry name" value="HOTDOG_ACOT"/>
</dbReference>
<dbReference type="AlphaFoldDB" id="A0A9Q3UL29"/>
<feature type="domain" description="HotDog ACOT-type" evidence="4">
    <location>
        <begin position="9"/>
        <end position="120"/>
    </location>
</feature>
<dbReference type="Gene3D" id="3.10.129.10">
    <property type="entry name" value="Hotdog Thioesterase"/>
    <property type="match status" value="1"/>
</dbReference>
<gene>
    <name evidence="5" type="ORF">LL252_02365</name>
</gene>
<accession>A0A9Q3UL29</accession>
<dbReference type="InterPro" id="IPR006683">
    <property type="entry name" value="Thioestr_dom"/>
</dbReference>